<feature type="signal peptide" evidence="4">
    <location>
        <begin position="1"/>
        <end position="22"/>
    </location>
</feature>
<proteinExistence type="predicted"/>
<evidence type="ECO:0000256" key="2">
    <source>
        <dbReference type="SAM" id="MobiDB-lite"/>
    </source>
</evidence>
<keyword evidence="3" id="KW-0812">Transmembrane</keyword>
<keyword evidence="3" id="KW-1133">Transmembrane helix</keyword>
<feature type="domain" description="Yeast cell wall synthesis Kre9/Knh1-like N-terminal" evidence="5">
    <location>
        <begin position="29"/>
        <end position="121"/>
    </location>
</feature>
<feature type="compositionally biased region" description="Low complexity" evidence="2">
    <location>
        <begin position="232"/>
        <end position="241"/>
    </location>
</feature>
<dbReference type="PANTHER" id="PTHR40633">
    <property type="entry name" value="MATRIX PROTEIN, PUTATIVE (AFU_ORTHOLOGUE AFUA_8G05410)-RELATED"/>
    <property type="match status" value="1"/>
</dbReference>
<accession>A0ABR3YUW5</accession>
<evidence type="ECO:0000259" key="5">
    <source>
        <dbReference type="Pfam" id="PF10342"/>
    </source>
</evidence>
<evidence type="ECO:0000313" key="7">
    <source>
        <dbReference type="Proteomes" id="UP001583280"/>
    </source>
</evidence>
<keyword evidence="3" id="KW-0472">Membrane</keyword>
<protein>
    <recommendedName>
        <fullName evidence="5">Yeast cell wall synthesis Kre9/Knh1-like N-terminal domain-containing protein</fullName>
    </recommendedName>
</protein>
<keyword evidence="7" id="KW-1185">Reference proteome</keyword>
<reference evidence="6 7" key="1">
    <citation type="journal article" date="2024" name="IMA Fungus">
        <title>IMA Genome - F19 : A genome assembly and annotation guide to empower mycologists, including annotated draft genome sequences of Ceratocystis pirilliformis, Diaporthe australafricana, Fusarium ophioides, Paecilomyces lecythidis, and Sporothrix stenoceras.</title>
        <authorList>
            <person name="Aylward J."/>
            <person name="Wilson A.M."/>
            <person name="Visagie C.M."/>
            <person name="Spraker J."/>
            <person name="Barnes I."/>
            <person name="Buitendag C."/>
            <person name="Ceriani C."/>
            <person name="Del Mar Angel L."/>
            <person name="du Plessis D."/>
            <person name="Fuchs T."/>
            <person name="Gasser K."/>
            <person name="Kramer D."/>
            <person name="Li W."/>
            <person name="Munsamy K."/>
            <person name="Piso A."/>
            <person name="Price J.L."/>
            <person name="Sonnekus B."/>
            <person name="Thomas C."/>
            <person name="van der Nest A."/>
            <person name="van Dijk A."/>
            <person name="van Heerden A."/>
            <person name="van Vuuren N."/>
            <person name="Yilmaz N."/>
            <person name="Duong T.A."/>
            <person name="van der Merwe N.A."/>
            <person name="Wingfield M.J."/>
            <person name="Wingfield B.D."/>
        </authorList>
    </citation>
    <scope>NUCLEOTIDE SEQUENCE [LARGE SCALE GENOMIC DNA]</scope>
    <source>
        <strain evidence="6 7">CMW 12675</strain>
    </source>
</reference>
<sequence>MQYSMFALIAALAGNAIAQIDGFNPITAPTRDEVLTAGSNCVIQWSPDATYNADTITIQLMAGTSNTTLDVTDAVASSISSSAGKYDWVIPSTLKQANTYGFKLVLDKDNSIFQYSNPFSIKFGTGSSSTSEEATYGEPKTSATTAPATTTTEEPVYGEKHSEETSSSSPSSTSVPSYGEHESSSTSIPSYGEHKSSTTETTEPSVPTTPSYNNTEPEVPTEAAPTTLVPVGTGTAAPSGTGAINPTMTPITAGAGVVGAPLALLAGVVALLV</sequence>
<feature type="compositionally biased region" description="Low complexity" evidence="2">
    <location>
        <begin position="198"/>
        <end position="211"/>
    </location>
</feature>
<comment type="caution">
    <text evidence="6">The sequence shown here is derived from an EMBL/GenBank/DDBJ whole genome shotgun (WGS) entry which is preliminary data.</text>
</comment>
<evidence type="ECO:0000256" key="4">
    <source>
        <dbReference type="SAM" id="SignalP"/>
    </source>
</evidence>
<feature type="transmembrane region" description="Helical" evidence="3">
    <location>
        <begin position="251"/>
        <end position="272"/>
    </location>
</feature>
<evidence type="ECO:0000313" key="6">
    <source>
        <dbReference type="EMBL" id="KAL1891779.1"/>
    </source>
</evidence>
<dbReference type="InterPro" id="IPR052982">
    <property type="entry name" value="SRP1/TIP1-like"/>
</dbReference>
<organism evidence="6 7">
    <name type="scientific">Ceratocystis pirilliformis</name>
    <dbReference type="NCBI Taxonomy" id="259994"/>
    <lineage>
        <taxon>Eukaryota</taxon>
        <taxon>Fungi</taxon>
        <taxon>Dikarya</taxon>
        <taxon>Ascomycota</taxon>
        <taxon>Pezizomycotina</taxon>
        <taxon>Sordariomycetes</taxon>
        <taxon>Hypocreomycetidae</taxon>
        <taxon>Microascales</taxon>
        <taxon>Ceratocystidaceae</taxon>
        <taxon>Ceratocystis</taxon>
    </lineage>
</organism>
<dbReference type="InterPro" id="IPR018466">
    <property type="entry name" value="Kre9/Knh1-like_N"/>
</dbReference>
<feature type="chain" id="PRO_5047404608" description="Yeast cell wall synthesis Kre9/Knh1-like N-terminal domain-containing protein" evidence="4">
    <location>
        <begin position="23"/>
        <end position="273"/>
    </location>
</feature>
<evidence type="ECO:0000256" key="3">
    <source>
        <dbReference type="SAM" id="Phobius"/>
    </source>
</evidence>
<feature type="compositionally biased region" description="Low complexity" evidence="2">
    <location>
        <begin position="124"/>
        <end position="155"/>
    </location>
</feature>
<dbReference type="PANTHER" id="PTHR40633:SF1">
    <property type="entry name" value="GPI ANCHORED SERINE-THREONINE RICH PROTEIN (AFU_ORTHOLOGUE AFUA_1G03630)"/>
    <property type="match status" value="1"/>
</dbReference>
<name>A0ABR3YUW5_9PEZI</name>
<dbReference type="Pfam" id="PF10342">
    <property type="entry name" value="Kre9_KNH"/>
    <property type="match status" value="1"/>
</dbReference>
<keyword evidence="1 4" id="KW-0732">Signal</keyword>
<dbReference type="Proteomes" id="UP001583280">
    <property type="component" value="Unassembled WGS sequence"/>
</dbReference>
<gene>
    <name evidence="6" type="ORF">Cpir12675_004820</name>
</gene>
<evidence type="ECO:0000256" key="1">
    <source>
        <dbReference type="ARBA" id="ARBA00022729"/>
    </source>
</evidence>
<feature type="compositionally biased region" description="Low complexity" evidence="2">
    <location>
        <begin position="165"/>
        <end position="177"/>
    </location>
</feature>
<feature type="region of interest" description="Disordered" evidence="2">
    <location>
        <begin position="124"/>
        <end position="241"/>
    </location>
</feature>
<dbReference type="EMBL" id="JAWDJO010000146">
    <property type="protein sequence ID" value="KAL1891779.1"/>
    <property type="molecule type" value="Genomic_DNA"/>
</dbReference>